<evidence type="ECO:0000256" key="1">
    <source>
        <dbReference type="SAM" id="Phobius"/>
    </source>
</evidence>
<gene>
    <name evidence="2" type="ORF">H8790_07820</name>
</gene>
<dbReference type="Proteomes" id="UP000515960">
    <property type="component" value="Chromosome"/>
</dbReference>
<protein>
    <submittedName>
        <fullName evidence="2">DUF4330 domain-containing protein</fullName>
    </submittedName>
</protein>
<proteinExistence type="predicted"/>
<dbReference type="KEGG" id="ohi:H8790_07820"/>
<accession>A0A7G9B1H1</accession>
<sequence length="163" mass="17920">MKEKKLFGKLNIIDFLVIVLLVVVVAFVGYKLVNRGSGSGGESSRIGIKYTVKCEEIDERVYDEALKYIPSQVMSNGELCSVNIVGVEKEPHYVMTADGQWVEEYGKVDLVFSLEGTVANTAVITSEVGSQEIRVGKSDHIVKSEFIEVTGGVITSVEWDIPE</sequence>
<dbReference type="EMBL" id="CP060490">
    <property type="protein sequence ID" value="QNL43402.1"/>
    <property type="molecule type" value="Genomic_DNA"/>
</dbReference>
<keyword evidence="1" id="KW-1133">Transmembrane helix</keyword>
<keyword evidence="3" id="KW-1185">Reference proteome</keyword>
<feature type="transmembrane region" description="Helical" evidence="1">
    <location>
        <begin position="12"/>
        <end position="33"/>
    </location>
</feature>
<keyword evidence="1" id="KW-0812">Transmembrane</keyword>
<evidence type="ECO:0000313" key="3">
    <source>
        <dbReference type="Proteomes" id="UP000515960"/>
    </source>
</evidence>
<reference evidence="2 3" key="1">
    <citation type="submission" date="2020-08" db="EMBL/GenBank/DDBJ databases">
        <authorList>
            <person name="Liu C."/>
            <person name="Sun Q."/>
        </authorList>
    </citation>
    <scope>NUCLEOTIDE SEQUENCE [LARGE SCALE GENOMIC DNA]</scope>
    <source>
        <strain evidence="2 3">NSJ-62</strain>
    </source>
</reference>
<dbReference type="AlphaFoldDB" id="A0A7G9B1H1"/>
<dbReference type="InterPro" id="IPR025480">
    <property type="entry name" value="DUF4330"/>
</dbReference>
<keyword evidence="1" id="KW-0472">Membrane</keyword>
<evidence type="ECO:0000313" key="2">
    <source>
        <dbReference type="EMBL" id="QNL43402.1"/>
    </source>
</evidence>
<dbReference type="Pfam" id="PF14221">
    <property type="entry name" value="DUF4330"/>
    <property type="match status" value="1"/>
</dbReference>
<organism evidence="2 3">
    <name type="scientific">Oscillibacter hominis</name>
    <dbReference type="NCBI Taxonomy" id="2763056"/>
    <lineage>
        <taxon>Bacteria</taxon>
        <taxon>Bacillati</taxon>
        <taxon>Bacillota</taxon>
        <taxon>Clostridia</taxon>
        <taxon>Eubacteriales</taxon>
        <taxon>Oscillospiraceae</taxon>
        <taxon>Oscillibacter</taxon>
    </lineage>
</organism>
<name>A0A7G9B1H1_9FIRM</name>
<dbReference type="RefSeq" id="WP_187331993.1">
    <property type="nucleotide sequence ID" value="NZ_CP060490.1"/>
</dbReference>